<dbReference type="Proteomes" id="UP001172159">
    <property type="component" value="Unassembled WGS sequence"/>
</dbReference>
<evidence type="ECO:0000313" key="1">
    <source>
        <dbReference type="EMBL" id="KAK0739029.1"/>
    </source>
</evidence>
<organism evidence="1 2">
    <name type="scientific">Apiosordaria backusii</name>
    <dbReference type="NCBI Taxonomy" id="314023"/>
    <lineage>
        <taxon>Eukaryota</taxon>
        <taxon>Fungi</taxon>
        <taxon>Dikarya</taxon>
        <taxon>Ascomycota</taxon>
        <taxon>Pezizomycotina</taxon>
        <taxon>Sordariomycetes</taxon>
        <taxon>Sordariomycetidae</taxon>
        <taxon>Sordariales</taxon>
        <taxon>Lasiosphaeriaceae</taxon>
        <taxon>Apiosordaria</taxon>
    </lineage>
</organism>
<comment type="caution">
    <text evidence="1">The sequence shown here is derived from an EMBL/GenBank/DDBJ whole genome shotgun (WGS) entry which is preliminary data.</text>
</comment>
<reference evidence="1" key="1">
    <citation type="submission" date="2023-06" db="EMBL/GenBank/DDBJ databases">
        <title>Genome-scale phylogeny and comparative genomics of the fungal order Sordariales.</title>
        <authorList>
            <consortium name="Lawrence Berkeley National Laboratory"/>
            <person name="Hensen N."/>
            <person name="Bonometti L."/>
            <person name="Westerberg I."/>
            <person name="Brannstrom I.O."/>
            <person name="Guillou S."/>
            <person name="Cros-Aarteil S."/>
            <person name="Calhoun S."/>
            <person name="Haridas S."/>
            <person name="Kuo A."/>
            <person name="Mondo S."/>
            <person name="Pangilinan J."/>
            <person name="Riley R."/>
            <person name="Labutti K."/>
            <person name="Andreopoulos B."/>
            <person name="Lipzen A."/>
            <person name="Chen C."/>
            <person name="Yanf M."/>
            <person name="Daum C."/>
            <person name="Ng V."/>
            <person name="Clum A."/>
            <person name="Steindorff A."/>
            <person name="Ohm R."/>
            <person name="Martin F."/>
            <person name="Silar P."/>
            <person name="Natvig D."/>
            <person name="Lalanne C."/>
            <person name="Gautier V."/>
            <person name="Ament-Velasquez S.L."/>
            <person name="Kruys A."/>
            <person name="Hutchinson M.I."/>
            <person name="Powell A.J."/>
            <person name="Barry K."/>
            <person name="Miller A.N."/>
            <person name="Grigoriev I.V."/>
            <person name="Debuchy R."/>
            <person name="Gladieux P."/>
            <person name="Thoren M.H."/>
            <person name="Johannesson H."/>
        </authorList>
    </citation>
    <scope>NUCLEOTIDE SEQUENCE</scope>
    <source>
        <strain evidence="1">CBS 540.89</strain>
    </source>
</reference>
<accession>A0AA40BRF7</accession>
<keyword evidence="2" id="KW-1185">Reference proteome</keyword>
<evidence type="ECO:0000313" key="2">
    <source>
        <dbReference type="Proteomes" id="UP001172159"/>
    </source>
</evidence>
<dbReference type="EMBL" id="JAUKTV010000004">
    <property type="protein sequence ID" value="KAK0739029.1"/>
    <property type="molecule type" value="Genomic_DNA"/>
</dbReference>
<protein>
    <submittedName>
        <fullName evidence="1">Uncharacterized protein</fullName>
    </submittedName>
</protein>
<gene>
    <name evidence="1" type="ORF">B0T21DRAFT_361784</name>
</gene>
<sequence length="107" mass="11906">MQLVHKIPTLVPSVRKAIDADPGLPKKALRDQFEKLILQPLNCIDYNTVVIDALDKCDVKILPLRATNGGEPSDPVAKAFCCARAGLKRLRGAGYLERLWEFSDYDP</sequence>
<name>A0AA40BRF7_9PEZI</name>
<dbReference type="AlphaFoldDB" id="A0AA40BRF7"/>
<proteinExistence type="predicted"/>